<dbReference type="OrthoDB" id="9811389at2"/>
<accession>A0A2A3YEH2</accession>
<dbReference type="PANTHER" id="PTHR35368:SF1">
    <property type="entry name" value="HYDROPEROXIDE REDUCTASE"/>
    <property type="match status" value="1"/>
</dbReference>
<dbReference type="Gene3D" id="3.30.300.20">
    <property type="match status" value="1"/>
</dbReference>
<dbReference type="GeneID" id="95327465"/>
<protein>
    <submittedName>
        <fullName evidence="1">Osmotically inducible protein OsmC</fullName>
    </submittedName>
</protein>
<dbReference type="Pfam" id="PF02566">
    <property type="entry name" value="OsmC"/>
    <property type="match status" value="1"/>
</dbReference>
<proteinExistence type="predicted"/>
<dbReference type="PANTHER" id="PTHR35368">
    <property type="entry name" value="HYDROPEROXIDE REDUCTASE"/>
    <property type="match status" value="1"/>
</dbReference>
<organism evidence="1 2">
    <name type="scientific">Brachybacterium alimentarium</name>
    <dbReference type="NCBI Taxonomy" id="47845"/>
    <lineage>
        <taxon>Bacteria</taxon>
        <taxon>Bacillati</taxon>
        <taxon>Actinomycetota</taxon>
        <taxon>Actinomycetes</taxon>
        <taxon>Micrococcales</taxon>
        <taxon>Dermabacteraceae</taxon>
        <taxon>Brachybacterium</taxon>
    </lineage>
</organism>
<dbReference type="InterPro" id="IPR052924">
    <property type="entry name" value="OsmC/Ohr_hydroprdx_reductase"/>
</dbReference>
<dbReference type="Proteomes" id="UP000218598">
    <property type="component" value="Unassembled WGS sequence"/>
</dbReference>
<reference evidence="1 2" key="1">
    <citation type="journal article" date="2017" name="Elife">
        <title>Extensive horizontal gene transfer in cheese-associated bacteria.</title>
        <authorList>
            <person name="Bonham K.S."/>
            <person name="Wolfe B.E."/>
            <person name="Dutton R.J."/>
        </authorList>
    </citation>
    <scope>NUCLEOTIDE SEQUENCE [LARGE SCALE GENOMIC DNA]</scope>
    <source>
        <strain evidence="1 2">341_9</strain>
    </source>
</reference>
<sequence length="185" mass="19579">MTSTARIQSAVPEITADDRAARLTNAGSAWAGRIEADRSNAHLNYAVEGTGAGSVATTVRAGKHSFIVDEPAALAGDDTGTSPVEYALSALAGCQVVVYRLYAQQLAIPFDDIVIRAEADLDAARLFGADESVRAGFSAVRLDIELSGPESNERYDELREAVDAHCPVLDIFQNPTPVTTTVTRA</sequence>
<comment type="caution">
    <text evidence="1">The sequence shown here is derived from an EMBL/GenBank/DDBJ whole genome shotgun (WGS) entry which is preliminary data.</text>
</comment>
<dbReference type="RefSeq" id="WP_096164943.1">
    <property type="nucleotide sequence ID" value="NZ_JBQCXU010000001.1"/>
</dbReference>
<dbReference type="InterPro" id="IPR003718">
    <property type="entry name" value="OsmC/Ohr_fam"/>
</dbReference>
<keyword evidence="2" id="KW-1185">Reference proteome</keyword>
<dbReference type="AlphaFoldDB" id="A0A2A3YEH2"/>
<gene>
    <name evidence="1" type="ORF">CIK66_18175</name>
</gene>
<evidence type="ECO:0000313" key="2">
    <source>
        <dbReference type="Proteomes" id="UP000218598"/>
    </source>
</evidence>
<dbReference type="InterPro" id="IPR015946">
    <property type="entry name" value="KH_dom-like_a/b"/>
</dbReference>
<dbReference type="SUPFAM" id="SSF82784">
    <property type="entry name" value="OsmC-like"/>
    <property type="match status" value="1"/>
</dbReference>
<name>A0A2A3YEH2_9MICO</name>
<dbReference type="EMBL" id="NRGR01000044">
    <property type="protein sequence ID" value="PCC37668.1"/>
    <property type="molecule type" value="Genomic_DNA"/>
</dbReference>
<evidence type="ECO:0000313" key="1">
    <source>
        <dbReference type="EMBL" id="PCC37668.1"/>
    </source>
</evidence>
<dbReference type="InterPro" id="IPR036102">
    <property type="entry name" value="OsmC/Ohrsf"/>
</dbReference>